<evidence type="ECO:0000313" key="3">
    <source>
        <dbReference type="Proteomes" id="UP000620124"/>
    </source>
</evidence>
<reference evidence="2" key="1">
    <citation type="submission" date="2020-05" db="EMBL/GenBank/DDBJ databases">
        <title>Mycena genomes resolve the evolution of fungal bioluminescence.</title>
        <authorList>
            <person name="Tsai I.J."/>
        </authorList>
    </citation>
    <scope>NUCLEOTIDE SEQUENCE</scope>
    <source>
        <strain evidence="2">CCC161011</strain>
    </source>
</reference>
<dbReference type="EMBL" id="JACAZI010000016">
    <property type="protein sequence ID" value="KAF7343186.1"/>
    <property type="molecule type" value="Genomic_DNA"/>
</dbReference>
<proteinExistence type="predicted"/>
<gene>
    <name evidence="2" type="ORF">MVEN_01749800</name>
</gene>
<feature type="region of interest" description="Disordered" evidence="1">
    <location>
        <begin position="214"/>
        <end position="291"/>
    </location>
</feature>
<keyword evidence="3" id="KW-1185">Reference proteome</keyword>
<feature type="region of interest" description="Disordered" evidence="1">
    <location>
        <begin position="1"/>
        <end position="59"/>
    </location>
</feature>
<name>A0A8H6XMH0_9AGAR</name>
<evidence type="ECO:0000256" key="1">
    <source>
        <dbReference type="SAM" id="MobiDB-lite"/>
    </source>
</evidence>
<feature type="compositionally biased region" description="Basic and acidic residues" evidence="1">
    <location>
        <begin position="28"/>
        <end position="40"/>
    </location>
</feature>
<organism evidence="2 3">
    <name type="scientific">Mycena venus</name>
    <dbReference type="NCBI Taxonomy" id="2733690"/>
    <lineage>
        <taxon>Eukaryota</taxon>
        <taxon>Fungi</taxon>
        <taxon>Dikarya</taxon>
        <taxon>Basidiomycota</taxon>
        <taxon>Agaricomycotina</taxon>
        <taxon>Agaricomycetes</taxon>
        <taxon>Agaricomycetidae</taxon>
        <taxon>Agaricales</taxon>
        <taxon>Marasmiineae</taxon>
        <taxon>Mycenaceae</taxon>
        <taxon>Mycena</taxon>
    </lineage>
</organism>
<accession>A0A8H6XMH0</accession>
<dbReference type="OrthoDB" id="3048423at2759"/>
<dbReference type="AlphaFoldDB" id="A0A8H6XMH0"/>
<dbReference type="Proteomes" id="UP000620124">
    <property type="component" value="Unassembled WGS sequence"/>
</dbReference>
<evidence type="ECO:0000313" key="2">
    <source>
        <dbReference type="EMBL" id="KAF7343186.1"/>
    </source>
</evidence>
<feature type="compositionally biased region" description="Polar residues" evidence="1">
    <location>
        <begin position="17"/>
        <end position="27"/>
    </location>
</feature>
<comment type="caution">
    <text evidence="2">The sequence shown here is derived from an EMBL/GenBank/DDBJ whole genome shotgun (WGS) entry which is preliminary data.</text>
</comment>
<sequence length="435" mass="46312">MSSKQYRGDFAPEPDEQQSSVTQQSNRCPEHSYAEDRTTDDSEVSFGRGSEPPRPPLDEAARVATPIIYWPENDHGAPALDSESAFNITAGLAELMEHHPDGGAIVSVHQPLKSLIWLEQHYDLPLLEDMRQDGTFRGPIPMQFPEVSALVIFGPHNESKAATYAQALANVSKFPVIARPAMDDPIIKSKASLATERSRAFDKSFSVEPGVIMHAHVDGGNNGGDSAEGPADGGSDPQGIGDGQRPAAGGENDSDGKADGQKLSTGSGGDLDGDDGRGGDDGGGDWSDWTSPVHRAQLSVGIEVAVSNSTGEVKQFITKKGVHIQQDIAEEPQAQVHTELKVEFNPKEVLLQPSFATLGFLCHRPSSVFQSSALDVGFSAPRRTYKRGITKTIQTGVGFTAGLTGAGPRVTLSHSRGITHMVEAQDDKVLAPPPP</sequence>
<protein>
    <submittedName>
        <fullName evidence="2">Uncharacterized protein</fullName>
    </submittedName>
</protein>